<feature type="transmembrane region" description="Helical" evidence="1">
    <location>
        <begin position="225"/>
        <end position="242"/>
    </location>
</feature>
<evidence type="ECO:0000313" key="4">
    <source>
        <dbReference type="RefSeq" id="WP_051378880.1"/>
    </source>
</evidence>
<keyword evidence="1" id="KW-1133">Transmembrane helix</keyword>
<feature type="domain" description="Phosphatidic acid phosphatase type 2/haloperoxidase" evidence="2">
    <location>
        <begin position="98"/>
        <end position="210"/>
    </location>
</feature>
<sequence length="307" mass="32627">MTAYLAALRRRHEARRAVLPPVWAARDSLLQSTLLALLLGGAAAAVTLAGGYHAGFHAINDAARPLSDRALSLVTYAGDTVPALLLLAPFAHRFRQLVWFALIAALVATVFTHGMKPLLDLPRPPAVLDAEAFRLVGSPYRRVSFPSGHSVTAFVTVAVLAWHLRPAWLRGALILVGALIAASRVGVGAHWPVDTLGGAALGLLATAVAARLMKRWPDAPGFWPYHLLVLVLVGICGWGLWLGPPYPLATPLLRLLAVTGLFCLARDFVWAPLREMKAGTTALPDTGSAVVTTDAMPAREPATGEHA</sequence>
<feature type="transmembrane region" description="Helical" evidence="1">
    <location>
        <begin position="143"/>
        <end position="164"/>
    </location>
</feature>
<evidence type="ECO:0000313" key="3">
    <source>
        <dbReference type="Proteomes" id="UP000675920"/>
    </source>
</evidence>
<reference evidence="4" key="3">
    <citation type="journal article" date="1997" name="Protein Sci.">
        <title>An unexpected structural relationship between integral membrane phosphatases and soluble haloperoxidases.</title>
        <authorList>
            <person name="Neuwald A.F."/>
        </authorList>
    </citation>
    <scope>NUCLEOTIDE SEQUENCE</scope>
</reference>
<dbReference type="SMART" id="SM00014">
    <property type="entry name" value="acidPPc"/>
    <property type="match status" value="1"/>
</dbReference>
<dbReference type="SUPFAM" id="SSF48317">
    <property type="entry name" value="Acid phosphatase/Vanadium-dependent haloperoxidase"/>
    <property type="match status" value="1"/>
</dbReference>
<evidence type="ECO:0000259" key="2">
    <source>
        <dbReference type="SMART" id="SM00014"/>
    </source>
</evidence>
<reference evidence="4" key="4">
    <citation type="submission" date="2025-08" db="UniProtKB">
        <authorList>
            <consortium name="RefSeq"/>
        </authorList>
    </citation>
    <scope>IDENTIFICATION</scope>
</reference>
<proteinExistence type="predicted"/>
<protein>
    <submittedName>
        <fullName evidence="4">Phosphatase PAP2 family protein</fullName>
    </submittedName>
</protein>
<dbReference type="PANTHER" id="PTHR14969:SF13">
    <property type="entry name" value="AT30094P"/>
    <property type="match status" value="1"/>
</dbReference>
<dbReference type="RefSeq" id="WP_051378880.1">
    <property type="nucleotide sequence ID" value="NZ_AXWS01000015.1"/>
</dbReference>
<dbReference type="PANTHER" id="PTHR14969">
    <property type="entry name" value="SPHINGOSINE-1-PHOSPHATE PHOSPHOHYDROLASE"/>
    <property type="match status" value="1"/>
</dbReference>
<accession>A0A8B6X907</accession>
<dbReference type="Pfam" id="PF01569">
    <property type="entry name" value="PAP2"/>
    <property type="match status" value="1"/>
</dbReference>
<keyword evidence="3" id="KW-1185">Reference proteome</keyword>
<dbReference type="AlphaFoldDB" id="A0A8B6X907"/>
<reference evidence="4" key="2">
    <citation type="journal article" date="1997" name="Protein Sci.">
        <title>Identification of a novel phosphatase sequence motif.</title>
        <authorList>
            <person name="Stukey J."/>
            <person name="Carman G.M."/>
        </authorList>
    </citation>
    <scope>NUCLEOTIDE SEQUENCE</scope>
</reference>
<feature type="transmembrane region" description="Helical" evidence="1">
    <location>
        <begin position="69"/>
        <end position="90"/>
    </location>
</feature>
<reference evidence="4" key="1">
    <citation type="journal article" date="1996" name="Proc. Natl. Acad. Sci. U.S.A.">
        <title>X-ray structure of a vanadium-containing enzyme: chloroperoxidase from the fungus Curvularia inaequalis.</title>
        <authorList>
            <person name="Messerschmidt A."/>
            <person name="Wever R."/>
        </authorList>
    </citation>
    <scope>NUCLEOTIDE SEQUENCE</scope>
</reference>
<feature type="transmembrane region" description="Helical" evidence="1">
    <location>
        <begin position="171"/>
        <end position="189"/>
    </location>
</feature>
<dbReference type="Proteomes" id="UP000675920">
    <property type="component" value="Unplaced"/>
</dbReference>
<evidence type="ECO:0000256" key="1">
    <source>
        <dbReference type="SAM" id="Phobius"/>
    </source>
</evidence>
<organism evidence="3 4">
    <name type="scientific">Derxia gummosa DSM 723</name>
    <dbReference type="NCBI Taxonomy" id="1121388"/>
    <lineage>
        <taxon>Bacteria</taxon>
        <taxon>Pseudomonadati</taxon>
        <taxon>Pseudomonadota</taxon>
        <taxon>Betaproteobacteria</taxon>
        <taxon>Burkholderiales</taxon>
        <taxon>Alcaligenaceae</taxon>
        <taxon>Derxia</taxon>
    </lineage>
</organism>
<feature type="transmembrane region" description="Helical" evidence="1">
    <location>
        <begin position="97"/>
        <end position="115"/>
    </location>
</feature>
<dbReference type="InterPro" id="IPR000326">
    <property type="entry name" value="PAP2/HPO"/>
</dbReference>
<dbReference type="InterPro" id="IPR036938">
    <property type="entry name" value="PAP2/HPO_sf"/>
</dbReference>
<dbReference type="GO" id="GO:0042392">
    <property type="term" value="F:sphingosine-1-phosphate phosphatase activity"/>
    <property type="evidence" value="ECO:0007669"/>
    <property type="project" value="TreeGrafter"/>
</dbReference>
<keyword evidence="1" id="KW-0812">Transmembrane</keyword>
<keyword evidence="1" id="KW-0472">Membrane</keyword>
<name>A0A8B6X907_9BURK</name>
<dbReference type="Gene3D" id="1.20.144.10">
    <property type="entry name" value="Phosphatidic acid phosphatase type 2/haloperoxidase"/>
    <property type="match status" value="1"/>
</dbReference>